<evidence type="ECO:0000256" key="2">
    <source>
        <dbReference type="ARBA" id="ARBA00005896"/>
    </source>
</evidence>
<dbReference type="Gene3D" id="3.60.130.10">
    <property type="entry name" value="Clavaminate synthase-like"/>
    <property type="match status" value="1"/>
</dbReference>
<organism evidence="8 9">
    <name type="scientific">Cytospora mali</name>
    <name type="common">Apple Valsa canker fungus</name>
    <name type="synonym">Valsa mali</name>
    <dbReference type="NCBI Taxonomy" id="578113"/>
    <lineage>
        <taxon>Eukaryota</taxon>
        <taxon>Fungi</taxon>
        <taxon>Dikarya</taxon>
        <taxon>Ascomycota</taxon>
        <taxon>Pezizomycotina</taxon>
        <taxon>Sordariomycetes</taxon>
        <taxon>Sordariomycetidae</taxon>
        <taxon>Diaporthales</taxon>
        <taxon>Cytosporaceae</taxon>
        <taxon>Cytospora</taxon>
    </lineage>
</organism>
<keyword evidence="4" id="KW-0223">Dioxygenase</keyword>
<comment type="cofactor">
    <cofactor evidence="1">
        <name>Fe(2+)</name>
        <dbReference type="ChEBI" id="CHEBI:29033"/>
    </cofactor>
</comment>
<evidence type="ECO:0000256" key="3">
    <source>
        <dbReference type="ARBA" id="ARBA00022723"/>
    </source>
</evidence>
<dbReference type="GO" id="GO:0051213">
    <property type="term" value="F:dioxygenase activity"/>
    <property type="evidence" value="ECO:0007669"/>
    <property type="project" value="UniProtKB-KW"/>
</dbReference>
<proteinExistence type="inferred from homology"/>
<evidence type="ECO:0000256" key="4">
    <source>
        <dbReference type="ARBA" id="ARBA00022964"/>
    </source>
</evidence>
<dbReference type="PANTHER" id="PTHR43779">
    <property type="entry name" value="DIOXYGENASE RV0097-RELATED"/>
    <property type="match status" value="1"/>
</dbReference>
<keyword evidence="3" id="KW-0479">Metal-binding</keyword>
<dbReference type="InterPro" id="IPR042098">
    <property type="entry name" value="TauD-like_sf"/>
</dbReference>
<dbReference type="InterPro" id="IPR051178">
    <property type="entry name" value="TfdA_dioxygenase"/>
</dbReference>
<dbReference type="InterPro" id="IPR003819">
    <property type="entry name" value="TauD/TfdA-like"/>
</dbReference>
<keyword evidence="5" id="KW-0560">Oxidoreductase</keyword>
<evidence type="ECO:0000313" key="8">
    <source>
        <dbReference type="EMBL" id="KUI68462.1"/>
    </source>
</evidence>
<dbReference type="Pfam" id="PF02668">
    <property type="entry name" value="TauD"/>
    <property type="match status" value="1"/>
</dbReference>
<keyword evidence="6" id="KW-0408">Iron</keyword>
<dbReference type="OrthoDB" id="93019at2759"/>
<reference evidence="8" key="1">
    <citation type="submission" date="2014-12" db="EMBL/GenBank/DDBJ databases">
        <title>Genome Sequence of Valsa Canker Pathogens Uncovers a Specific Adaption of Colonization on Woody Bark.</title>
        <authorList>
            <person name="Yin Z."/>
            <person name="Liu H."/>
            <person name="Gao X."/>
            <person name="Li Z."/>
            <person name="Song N."/>
            <person name="Ke X."/>
            <person name="Dai Q."/>
            <person name="Wu Y."/>
            <person name="Sun Y."/>
            <person name="Xu J.-R."/>
            <person name="Kang Z.K."/>
            <person name="Wang L."/>
            <person name="Huang L."/>
        </authorList>
    </citation>
    <scope>NUCLEOTIDE SEQUENCE [LARGE SCALE GENOMIC DNA]</scope>
    <source>
        <strain evidence="8">03-8</strain>
    </source>
</reference>
<accession>A0A194VWU1</accession>
<dbReference type="EMBL" id="CM003101">
    <property type="protein sequence ID" value="KUI68462.1"/>
    <property type="molecule type" value="Genomic_DNA"/>
</dbReference>
<sequence>MPILISSKVITATQPENIMSAVTVKPLSFPEGSGIKFGAVVDNVDVENLTDADFAVIRDALFNNQVLLFKNQGHVTAKAQFELTQRFDPQASSYGHGKTIDAKRSILHPDLKTIPTQPQVQVIGNGFVPEYEGLKDIQLRHPHHKTFHATSIPAEDDLDFTRFYRWHIDAALYGLAPPIVTTLLAVKVPGGRRQTCRYDDGTGDELDVPLGTTAFVSGYETFDQMSPEDQEFARTTRVEYAPHPYVWMSSAKSRPTGLGLVSEGKEVPLGQLPPIEEDKIQVLPMCWRNPVTGKLAFQVHPSAVRKLHLKDGTVIDDLKEVRGVVYRLQRPGIAPNRVYTHDWQEGDLVLFHNRGLLHSVVGAFAEDEVRLFRQCNVAASHLPEGPVEVAQAA</sequence>
<dbReference type="PANTHER" id="PTHR43779:SF2">
    <property type="entry name" value="ALPHA-KETOGLUTARATE-DEPENDENT XANTHINE DIOXYGENASE XAN1"/>
    <property type="match status" value="1"/>
</dbReference>
<gene>
    <name evidence="8" type="ORF">VM1G_04123</name>
</gene>
<keyword evidence="9" id="KW-1185">Reference proteome</keyword>
<evidence type="ECO:0000313" key="9">
    <source>
        <dbReference type="Proteomes" id="UP000078559"/>
    </source>
</evidence>
<name>A0A194VWU1_CYTMA</name>
<evidence type="ECO:0000259" key="7">
    <source>
        <dbReference type="Pfam" id="PF02668"/>
    </source>
</evidence>
<protein>
    <recommendedName>
        <fullName evidence="7">TauD/TfdA-like domain-containing protein</fullName>
    </recommendedName>
</protein>
<evidence type="ECO:0000256" key="6">
    <source>
        <dbReference type="ARBA" id="ARBA00023004"/>
    </source>
</evidence>
<evidence type="ECO:0000256" key="1">
    <source>
        <dbReference type="ARBA" id="ARBA00001954"/>
    </source>
</evidence>
<evidence type="ECO:0000256" key="5">
    <source>
        <dbReference type="ARBA" id="ARBA00023002"/>
    </source>
</evidence>
<dbReference type="SUPFAM" id="SSF51197">
    <property type="entry name" value="Clavaminate synthase-like"/>
    <property type="match status" value="1"/>
</dbReference>
<dbReference type="Proteomes" id="UP000078559">
    <property type="component" value="Chromosome 4"/>
</dbReference>
<feature type="domain" description="TauD/TfdA-like" evidence="7">
    <location>
        <begin position="30"/>
        <end position="373"/>
    </location>
</feature>
<dbReference type="SMR" id="A0A194VWU1"/>
<dbReference type="GO" id="GO:0046872">
    <property type="term" value="F:metal ion binding"/>
    <property type="evidence" value="ECO:0007669"/>
    <property type="project" value="UniProtKB-KW"/>
</dbReference>
<comment type="similarity">
    <text evidence="2">Belongs to the TfdA dioxygenase family.</text>
</comment>
<dbReference type="AlphaFoldDB" id="A0A194VWU1"/>